<dbReference type="InterPro" id="IPR054148">
    <property type="entry name" value="ASNSD1-SEP"/>
</dbReference>
<accession>A0A0B6ZN84</accession>
<gene>
    <name evidence="1" type="primary">ORF72861</name>
    <name evidence="2" type="synonym">ORF72863</name>
</gene>
<dbReference type="AlphaFoldDB" id="A0A0B6ZN84"/>
<name>A0A0B6ZN84_9EUPU</name>
<dbReference type="Pfam" id="PF21975">
    <property type="entry name" value="ASNSD1-SEP"/>
    <property type="match status" value="1"/>
</dbReference>
<protein>
    <submittedName>
        <fullName evidence="1">Uncharacterized protein</fullName>
    </submittedName>
</protein>
<organism evidence="1">
    <name type="scientific">Arion vulgaris</name>
    <dbReference type="NCBI Taxonomy" id="1028688"/>
    <lineage>
        <taxon>Eukaryota</taxon>
        <taxon>Metazoa</taxon>
        <taxon>Spiralia</taxon>
        <taxon>Lophotrochozoa</taxon>
        <taxon>Mollusca</taxon>
        <taxon>Gastropoda</taxon>
        <taxon>Heterobranchia</taxon>
        <taxon>Euthyneura</taxon>
        <taxon>Panpulmonata</taxon>
        <taxon>Eupulmonata</taxon>
        <taxon>Stylommatophora</taxon>
        <taxon>Helicina</taxon>
        <taxon>Arionoidea</taxon>
        <taxon>Arionidae</taxon>
        <taxon>Arion</taxon>
    </lineage>
</organism>
<dbReference type="EMBL" id="HACG01023244">
    <property type="protein sequence ID" value="CEK70109.1"/>
    <property type="molecule type" value="Transcribed_RNA"/>
</dbReference>
<sequence>MDKKKQLESQINSQKVIQSELLQLKNTSKVYRKQQNSDIFFLSTVDKEMQTSKHTLDNLLTELKALDQSDKISNNENSQLVS</sequence>
<proteinExistence type="predicted"/>
<dbReference type="EMBL" id="HACG01023245">
    <property type="protein sequence ID" value="CEK70110.1"/>
    <property type="molecule type" value="Transcribed_RNA"/>
</dbReference>
<evidence type="ECO:0000313" key="2">
    <source>
        <dbReference type="EMBL" id="CEK70110.1"/>
    </source>
</evidence>
<reference evidence="1" key="1">
    <citation type="submission" date="2014-12" db="EMBL/GenBank/DDBJ databases">
        <title>Insight into the proteome of Arion vulgaris.</title>
        <authorList>
            <person name="Aradska J."/>
            <person name="Bulat T."/>
            <person name="Smidak R."/>
            <person name="Sarate P."/>
            <person name="Gangsoo J."/>
            <person name="Sialana F."/>
            <person name="Bilban M."/>
            <person name="Lubec G."/>
        </authorList>
    </citation>
    <scope>NUCLEOTIDE SEQUENCE</scope>
    <source>
        <tissue evidence="1">Skin</tissue>
    </source>
</reference>
<evidence type="ECO:0000313" key="1">
    <source>
        <dbReference type="EMBL" id="CEK70109.1"/>
    </source>
</evidence>